<name>A0A8J2ZHN2_9RHOB</name>
<gene>
    <name evidence="4" type="ORF">GCM10011415_10310</name>
</gene>
<dbReference type="EMBL" id="BMJV01000001">
    <property type="protein sequence ID" value="GGG65449.1"/>
    <property type="molecule type" value="Genomic_DNA"/>
</dbReference>
<evidence type="ECO:0000259" key="3">
    <source>
        <dbReference type="Pfam" id="PF03807"/>
    </source>
</evidence>
<reference evidence="4" key="2">
    <citation type="submission" date="2020-09" db="EMBL/GenBank/DDBJ databases">
        <authorList>
            <person name="Sun Q."/>
            <person name="Zhou Y."/>
        </authorList>
    </citation>
    <scope>NUCLEOTIDE SEQUENCE</scope>
    <source>
        <strain evidence="4">CGMCC 1.15762</strain>
    </source>
</reference>
<protein>
    <recommendedName>
        <fullName evidence="3">Pyrroline-5-carboxylate reductase catalytic N-terminal domain-containing protein</fullName>
    </recommendedName>
</protein>
<keyword evidence="2" id="KW-0560">Oxidoreductase</keyword>
<dbReference type="Pfam" id="PF03807">
    <property type="entry name" value="F420_oxidored"/>
    <property type="match status" value="1"/>
</dbReference>
<keyword evidence="5" id="KW-1185">Reference proteome</keyword>
<dbReference type="GO" id="GO:0004735">
    <property type="term" value="F:pyrroline-5-carboxylate reductase activity"/>
    <property type="evidence" value="ECO:0007669"/>
    <property type="project" value="TreeGrafter"/>
</dbReference>
<evidence type="ECO:0000256" key="2">
    <source>
        <dbReference type="ARBA" id="ARBA00023002"/>
    </source>
</evidence>
<sequence length="118" mass="12483">MGHIGFIGGGNMATAILGGLIAKRMAPEQITLIDPGLERRTRLQTGYGAQVTDGLRAGSAEADPVVLAVKPQDLRRRVTSPGGRAHWANTSMREDGFAEIVARAMTACRDRAVELGKG</sequence>
<dbReference type="AlphaFoldDB" id="A0A8J2ZHN2"/>
<dbReference type="SUPFAM" id="SSF48179">
    <property type="entry name" value="6-phosphogluconate dehydrogenase C-terminal domain-like"/>
    <property type="match status" value="1"/>
</dbReference>
<reference evidence="4" key="1">
    <citation type="journal article" date="2014" name="Int. J. Syst. Evol. Microbiol.">
        <title>Complete genome sequence of Corynebacterium casei LMG S-19264T (=DSM 44701T), isolated from a smear-ripened cheese.</title>
        <authorList>
            <consortium name="US DOE Joint Genome Institute (JGI-PGF)"/>
            <person name="Walter F."/>
            <person name="Albersmeier A."/>
            <person name="Kalinowski J."/>
            <person name="Ruckert C."/>
        </authorList>
    </citation>
    <scope>NUCLEOTIDE SEQUENCE</scope>
    <source>
        <strain evidence="4">CGMCC 1.15762</strain>
    </source>
</reference>
<dbReference type="Proteomes" id="UP000617145">
    <property type="component" value="Unassembled WGS sequence"/>
</dbReference>
<dbReference type="SUPFAM" id="SSF51735">
    <property type="entry name" value="NAD(P)-binding Rossmann-fold domains"/>
    <property type="match status" value="1"/>
</dbReference>
<dbReference type="PANTHER" id="PTHR11645">
    <property type="entry name" value="PYRROLINE-5-CARBOXYLATE REDUCTASE"/>
    <property type="match status" value="1"/>
</dbReference>
<accession>A0A8J2ZHN2</accession>
<feature type="domain" description="Pyrroline-5-carboxylate reductase catalytic N-terminal" evidence="3">
    <location>
        <begin position="4"/>
        <end position="76"/>
    </location>
</feature>
<evidence type="ECO:0000256" key="1">
    <source>
        <dbReference type="ARBA" id="ARBA00005525"/>
    </source>
</evidence>
<dbReference type="RefSeq" id="WP_188789097.1">
    <property type="nucleotide sequence ID" value="NZ_BMJV01000001.1"/>
</dbReference>
<dbReference type="Gene3D" id="3.40.50.720">
    <property type="entry name" value="NAD(P)-binding Rossmann-like Domain"/>
    <property type="match status" value="1"/>
</dbReference>
<proteinExistence type="inferred from homology"/>
<dbReference type="GO" id="GO:0055129">
    <property type="term" value="P:L-proline biosynthetic process"/>
    <property type="evidence" value="ECO:0007669"/>
    <property type="project" value="TreeGrafter"/>
</dbReference>
<dbReference type="InterPro" id="IPR036291">
    <property type="entry name" value="NAD(P)-bd_dom_sf"/>
</dbReference>
<evidence type="ECO:0000313" key="5">
    <source>
        <dbReference type="Proteomes" id="UP000617145"/>
    </source>
</evidence>
<dbReference type="InterPro" id="IPR028939">
    <property type="entry name" value="P5C_Rdtase_cat_N"/>
</dbReference>
<dbReference type="PANTHER" id="PTHR11645:SF0">
    <property type="entry name" value="PYRROLINE-5-CARBOXYLATE REDUCTASE 3"/>
    <property type="match status" value="1"/>
</dbReference>
<organism evidence="4 5">
    <name type="scientific">Salipiger pallidus</name>
    <dbReference type="NCBI Taxonomy" id="1775170"/>
    <lineage>
        <taxon>Bacteria</taxon>
        <taxon>Pseudomonadati</taxon>
        <taxon>Pseudomonadota</taxon>
        <taxon>Alphaproteobacteria</taxon>
        <taxon>Rhodobacterales</taxon>
        <taxon>Roseobacteraceae</taxon>
        <taxon>Salipiger</taxon>
    </lineage>
</organism>
<comment type="caution">
    <text evidence="4">The sequence shown here is derived from an EMBL/GenBank/DDBJ whole genome shotgun (WGS) entry which is preliminary data.</text>
</comment>
<evidence type="ECO:0000313" key="4">
    <source>
        <dbReference type="EMBL" id="GGG65449.1"/>
    </source>
</evidence>
<dbReference type="InterPro" id="IPR008927">
    <property type="entry name" value="6-PGluconate_DH-like_C_sf"/>
</dbReference>
<comment type="similarity">
    <text evidence="1">Belongs to the pyrroline-5-carboxylate reductase family.</text>
</comment>